<evidence type="ECO:0000313" key="5">
    <source>
        <dbReference type="Proteomes" id="UP000250675"/>
    </source>
</evidence>
<evidence type="ECO:0000313" key="6">
    <source>
        <dbReference type="Proteomes" id="UP000251123"/>
    </source>
</evidence>
<gene>
    <name evidence="3" type="ORF">NCTC5053_00085</name>
    <name evidence="1" type="ORF">NCTC9601_02475</name>
    <name evidence="4" type="ORF">NCTC9617_07049</name>
    <name evidence="2" type="ORF">NCTC9645_04511</name>
</gene>
<proteinExistence type="predicted"/>
<accession>A0A2X1Q0D1</accession>
<evidence type="ECO:0000313" key="2">
    <source>
        <dbReference type="EMBL" id="SQC86425.1"/>
    </source>
</evidence>
<dbReference type="EMBL" id="UASN01000019">
    <property type="protein sequence ID" value="SPX55299.1"/>
    <property type="molecule type" value="Genomic_DNA"/>
</dbReference>
<dbReference type="Proteomes" id="UP000255167">
    <property type="component" value="Unassembled WGS sequence"/>
</dbReference>
<dbReference type="EMBL" id="UGMN01000001">
    <property type="protein sequence ID" value="STU73941.1"/>
    <property type="molecule type" value="Genomic_DNA"/>
</dbReference>
<evidence type="ECO:0000313" key="1">
    <source>
        <dbReference type="EMBL" id="SPX55299.1"/>
    </source>
</evidence>
<dbReference type="EMBL" id="UGNC01000008">
    <property type="protein sequence ID" value="STX08021.1"/>
    <property type="molecule type" value="Genomic_DNA"/>
</dbReference>
<name>A0A2X1Q0D1_KLEPN</name>
<dbReference type="Proteomes" id="UP000254387">
    <property type="component" value="Unassembled WGS sequence"/>
</dbReference>
<dbReference type="AlphaFoldDB" id="A0A2X1Q0D1"/>
<reference evidence="5 6" key="1">
    <citation type="submission" date="2018-06" db="EMBL/GenBank/DDBJ databases">
        <authorList>
            <consortium name="Pathogen Informatics"/>
            <person name="Doyle S."/>
        </authorList>
    </citation>
    <scope>NUCLEOTIDE SEQUENCE [LARGE SCALE GENOMIC DNA]</scope>
    <source>
        <strain evidence="3 7">NCTC5053</strain>
        <strain evidence="1 6">NCTC9601</strain>
        <strain evidence="4 8">NCTC9617</strain>
        <strain evidence="2 5">NCTC9645</strain>
    </source>
</reference>
<organism evidence="2 5">
    <name type="scientific">Klebsiella pneumoniae</name>
    <dbReference type="NCBI Taxonomy" id="573"/>
    <lineage>
        <taxon>Bacteria</taxon>
        <taxon>Pseudomonadati</taxon>
        <taxon>Pseudomonadota</taxon>
        <taxon>Gammaproteobacteria</taxon>
        <taxon>Enterobacterales</taxon>
        <taxon>Enterobacteriaceae</taxon>
        <taxon>Klebsiella/Raoultella group</taxon>
        <taxon>Klebsiella</taxon>
        <taxon>Klebsiella pneumoniae complex</taxon>
    </lineage>
</organism>
<evidence type="ECO:0000313" key="4">
    <source>
        <dbReference type="EMBL" id="STX08021.1"/>
    </source>
</evidence>
<dbReference type="Proteomes" id="UP000251123">
    <property type="component" value="Unassembled WGS sequence"/>
</dbReference>
<sequence length="53" mass="5782">MLIKNSGVIINCMNHNSLNANLFSQIGNPMNGITQQPFTETMSLSTNIDSQTP</sequence>
<dbReference type="Proteomes" id="UP000250675">
    <property type="component" value="Unassembled WGS sequence"/>
</dbReference>
<evidence type="ECO:0000313" key="3">
    <source>
        <dbReference type="EMBL" id="STU73941.1"/>
    </source>
</evidence>
<dbReference type="EMBL" id="UASO01000006">
    <property type="protein sequence ID" value="SQC86425.1"/>
    <property type="molecule type" value="Genomic_DNA"/>
</dbReference>
<protein>
    <submittedName>
        <fullName evidence="2">Uncharacterized protein</fullName>
    </submittedName>
</protein>
<evidence type="ECO:0000313" key="7">
    <source>
        <dbReference type="Proteomes" id="UP000254387"/>
    </source>
</evidence>
<evidence type="ECO:0000313" key="8">
    <source>
        <dbReference type="Proteomes" id="UP000255167"/>
    </source>
</evidence>